<evidence type="ECO:0000313" key="5">
    <source>
        <dbReference type="EMBL" id="XDI37499.1"/>
    </source>
</evidence>
<dbReference type="GO" id="GO:0016405">
    <property type="term" value="F:CoA-ligase activity"/>
    <property type="evidence" value="ECO:0007669"/>
    <property type="project" value="TreeGrafter"/>
</dbReference>
<dbReference type="InterPro" id="IPR045851">
    <property type="entry name" value="AMP-bd_C_sf"/>
</dbReference>
<comment type="similarity">
    <text evidence="1">Belongs to the ATP-dependent AMP-binding enzyme family.</text>
</comment>
<dbReference type="InterPro" id="IPR025110">
    <property type="entry name" value="AMP-bd_C"/>
</dbReference>
<dbReference type="Gene3D" id="3.30.300.30">
    <property type="match status" value="1"/>
</dbReference>
<evidence type="ECO:0000256" key="2">
    <source>
        <dbReference type="ARBA" id="ARBA00022598"/>
    </source>
</evidence>
<accession>A0AB39BUY7</accession>
<dbReference type="InterPro" id="IPR042099">
    <property type="entry name" value="ANL_N_sf"/>
</dbReference>
<dbReference type="FunFam" id="3.30.300.30:FF:000008">
    <property type="entry name" value="2,3-dihydroxybenzoate-AMP ligase"/>
    <property type="match status" value="1"/>
</dbReference>
<gene>
    <name evidence="5" type="ORF">AB3N04_04075</name>
</gene>
<keyword evidence="2" id="KW-0436">Ligase</keyword>
<feature type="domain" description="AMP-binding enzyme C-terminal" evidence="4">
    <location>
        <begin position="421"/>
        <end position="496"/>
    </location>
</feature>
<dbReference type="InterPro" id="IPR000873">
    <property type="entry name" value="AMP-dep_synth/lig_dom"/>
</dbReference>
<feature type="domain" description="AMP-dependent synthetase/ligase" evidence="3">
    <location>
        <begin position="13"/>
        <end position="369"/>
    </location>
</feature>
<organism evidence="5">
    <name type="scientific">Alkalihalophilus sp. As8PL</name>
    <dbReference type="NCBI Taxonomy" id="3237103"/>
    <lineage>
        <taxon>Bacteria</taxon>
        <taxon>Bacillati</taxon>
        <taxon>Bacillota</taxon>
        <taxon>Bacilli</taxon>
        <taxon>Bacillales</taxon>
        <taxon>Bacillaceae</taxon>
        <taxon>Alkalihalophilus</taxon>
    </lineage>
</organism>
<dbReference type="SUPFAM" id="SSF56801">
    <property type="entry name" value="Acetyl-CoA synthetase-like"/>
    <property type="match status" value="1"/>
</dbReference>
<reference evidence="5" key="1">
    <citation type="submission" date="2024-07" db="EMBL/GenBank/DDBJ databases">
        <title>Identification and characteristics of an arsenic-resistant bacterial isolate, which belongs to a novel species.</title>
        <authorList>
            <person name="Juszczyk A."/>
            <person name="Kowalczyk A."/>
            <person name="Was K."/>
            <person name="Kosowicz W."/>
            <person name="Budzyn A."/>
            <person name="Latowski D."/>
        </authorList>
    </citation>
    <scope>NUCLEOTIDE SEQUENCE</scope>
    <source>
        <strain evidence="5">As8PL</strain>
    </source>
</reference>
<dbReference type="PANTHER" id="PTHR24096">
    <property type="entry name" value="LONG-CHAIN-FATTY-ACID--COA LIGASE"/>
    <property type="match status" value="1"/>
</dbReference>
<evidence type="ECO:0000259" key="3">
    <source>
        <dbReference type="Pfam" id="PF00501"/>
    </source>
</evidence>
<dbReference type="Pfam" id="PF00501">
    <property type="entry name" value="AMP-binding"/>
    <property type="match status" value="1"/>
</dbReference>
<sequence length="508" mass="57306">MKMDFLNVGMMLKRNATHYPNKLAVIHGKERLTYKQFNGRVNRLANALLDNGFKKGDRVAMLLPNSLEMLELFWATAKIGVVIVPLNPMVRGSDNVYQLNDCRPKMIVFHHSYEDDINQIKEDINYIEFFITTDSKTTTFTNYQELINGQSDTEPSVSVTEEDEANIMYSSGTTGLPKGIVHTHKTRMMYAFLWGMEYGVTYNSTVLATGSLVFNGSVAFMYPTICAGATYVLEKKFDKDTVMDVIEKEQVTHTMMVPTQVITTLDHPSYRPERLGSLQVLLTLGSPLPTNRKEQLANELPGRLFELYGLTEGFLTTLRPDFVLEKPSSVGPPMIFNEFKIVDEKNQEVPVGEVGEIIGSGPTLMTGYLNKVEETKASMLDNKWIKTGDLGYTDEEGYIYLVDRKKDMIISGGVNVFPRDIEEVVSTHKAVSQVAVVGIPDSKWGEIPIAHVVLKTGEKVNEENLMQWVNERVPAKYQRLKALSIVSDMPKNASGKILKRQIREQYQK</sequence>
<dbReference type="Pfam" id="PF13193">
    <property type="entry name" value="AMP-binding_C"/>
    <property type="match status" value="1"/>
</dbReference>
<dbReference type="AlphaFoldDB" id="A0AB39BUY7"/>
<protein>
    <submittedName>
        <fullName evidence="5">Class I adenylate-forming enzyme family protein</fullName>
    </submittedName>
</protein>
<dbReference type="RefSeq" id="WP_368504842.1">
    <property type="nucleotide sequence ID" value="NZ_CP162551.1"/>
</dbReference>
<evidence type="ECO:0000259" key="4">
    <source>
        <dbReference type="Pfam" id="PF13193"/>
    </source>
</evidence>
<evidence type="ECO:0000256" key="1">
    <source>
        <dbReference type="ARBA" id="ARBA00006432"/>
    </source>
</evidence>
<dbReference type="InterPro" id="IPR020845">
    <property type="entry name" value="AMP-binding_CS"/>
</dbReference>
<proteinExistence type="inferred from homology"/>
<dbReference type="EMBL" id="CP162551">
    <property type="protein sequence ID" value="XDI37499.1"/>
    <property type="molecule type" value="Genomic_DNA"/>
</dbReference>
<dbReference type="PROSITE" id="PS00455">
    <property type="entry name" value="AMP_BINDING"/>
    <property type="match status" value="1"/>
</dbReference>
<name>A0AB39BUY7_9BACI</name>
<dbReference type="Gene3D" id="3.40.50.12780">
    <property type="entry name" value="N-terminal domain of ligase-like"/>
    <property type="match status" value="1"/>
</dbReference>